<dbReference type="GO" id="GO:0005509">
    <property type="term" value="F:calcium ion binding"/>
    <property type="evidence" value="ECO:0007669"/>
    <property type="project" value="InterPro"/>
</dbReference>
<organism evidence="2 3">
    <name type="scientific">Colocasia esculenta</name>
    <name type="common">Wild taro</name>
    <name type="synonym">Arum esculentum</name>
    <dbReference type="NCBI Taxonomy" id="4460"/>
    <lineage>
        <taxon>Eukaryota</taxon>
        <taxon>Viridiplantae</taxon>
        <taxon>Streptophyta</taxon>
        <taxon>Embryophyta</taxon>
        <taxon>Tracheophyta</taxon>
        <taxon>Spermatophyta</taxon>
        <taxon>Magnoliopsida</taxon>
        <taxon>Liliopsida</taxon>
        <taxon>Araceae</taxon>
        <taxon>Aroideae</taxon>
        <taxon>Colocasieae</taxon>
        <taxon>Colocasia</taxon>
    </lineage>
</organism>
<dbReference type="GO" id="GO:0009651">
    <property type="term" value="P:response to salt stress"/>
    <property type="evidence" value="ECO:0007669"/>
    <property type="project" value="TreeGrafter"/>
</dbReference>
<sequence>MALDEEIKLLSRSLSGFGVDEQSVISTLGKWPREHRHSFRKERSDFYKPDGHHHKFERLNADHVRQLEVEFARFKNAAILWSMHEWERDARWANNVIHGGHPAVVLIEISCTRTPEELLGARRAYHALFHHSIEEDAAQQVQGAVGDVGVRPPLPPSSSSSSSIRVPLGQ</sequence>
<accession>A0A843V7G2</accession>
<dbReference type="OrthoDB" id="37886at2759"/>
<dbReference type="EMBL" id="NMUH01001382">
    <property type="protein sequence ID" value="MQL91825.1"/>
    <property type="molecule type" value="Genomic_DNA"/>
</dbReference>
<dbReference type="PANTHER" id="PTHR10502">
    <property type="entry name" value="ANNEXIN"/>
    <property type="match status" value="1"/>
</dbReference>
<dbReference type="Proteomes" id="UP000652761">
    <property type="component" value="Unassembled WGS sequence"/>
</dbReference>
<dbReference type="PANTHER" id="PTHR10502:SF196">
    <property type="entry name" value="ANNEXIN D4"/>
    <property type="match status" value="1"/>
</dbReference>
<reference evidence="2" key="1">
    <citation type="submission" date="2017-07" db="EMBL/GenBank/DDBJ databases">
        <title>Taro Niue Genome Assembly and Annotation.</title>
        <authorList>
            <person name="Atibalentja N."/>
            <person name="Keating K."/>
            <person name="Fields C.J."/>
        </authorList>
    </citation>
    <scope>NUCLEOTIDE SEQUENCE</scope>
    <source>
        <strain evidence="2">Niue_2</strain>
        <tissue evidence="2">Leaf</tissue>
    </source>
</reference>
<keyword evidence="3" id="KW-1185">Reference proteome</keyword>
<dbReference type="AlphaFoldDB" id="A0A843V7G2"/>
<dbReference type="GO" id="GO:0009408">
    <property type="term" value="P:response to heat"/>
    <property type="evidence" value="ECO:0007669"/>
    <property type="project" value="TreeGrafter"/>
</dbReference>
<evidence type="ECO:0000313" key="2">
    <source>
        <dbReference type="EMBL" id="MQL91825.1"/>
    </source>
</evidence>
<dbReference type="GO" id="GO:0009414">
    <property type="term" value="P:response to water deprivation"/>
    <property type="evidence" value="ECO:0007669"/>
    <property type="project" value="TreeGrafter"/>
</dbReference>
<dbReference type="GO" id="GO:0005737">
    <property type="term" value="C:cytoplasm"/>
    <property type="evidence" value="ECO:0007669"/>
    <property type="project" value="TreeGrafter"/>
</dbReference>
<dbReference type="GO" id="GO:0001786">
    <property type="term" value="F:phosphatidylserine binding"/>
    <property type="evidence" value="ECO:0007669"/>
    <property type="project" value="TreeGrafter"/>
</dbReference>
<proteinExistence type="predicted"/>
<dbReference type="InterPro" id="IPR037104">
    <property type="entry name" value="Annexin_sf"/>
</dbReference>
<protein>
    <recommendedName>
        <fullName evidence="4">Annexin</fullName>
    </recommendedName>
</protein>
<dbReference type="Gene3D" id="1.10.220.10">
    <property type="entry name" value="Annexin"/>
    <property type="match status" value="1"/>
</dbReference>
<dbReference type="GO" id="GO:0009409">
    <property type="term" value="P:response to cold"/>
    <property type="evidence" value="ECO:0007669"/>
    <property type="project" value="TreeGrafter"/>
</dbReference>
<evidence type="ECO:0008006" key="4">
    <source>
        <dbReference type="Google" id="ProtNLM"/>
    </source>
</evidence>
<dbReference type="SUPFAM" id="SSF47874">
    <property type="entry name" value="Annexin"/>
    <property type="match status" value="1"/>
</dbReference>
<comment type="caution">
    <text evidence="2">The sequence shown here is derived from an EMBL/GenBank/DDBJ whole genome shotgun (WGS) entry which is preliminary data.</text>
</comment>
<dbReference type="GO" id="GO:0005886">
    <property type="term" value="C:plasma membrane"/>
    <property type="evidence" value="ECO:0007669"/>
    <property type="project" value="TreeGrafter"/>
</dbReference>
<gene>
    <name evidence="2" type="ORF">Taro_024440</name>
</gene>
<feature type="region of interest" description="Disordered" evidence="1">
    <location>
        <begin position="146"/>
        <end position="170"/>
    </location>
</feature>
<evidence type="ECO:0000256" key="1">
    <source>
        <dbReference type="SAM" id="MobiDB-lite"/>
    </source>
</evidence>
<name>A0A843V7G2_COLES</name>
<evidence type="ECO:0000313" key="3">
    <source>
        <dbReference type="Proteomes" id="UP000652761"/>
    </source>
</evidence>
<dbReference type="GO" id="GO:0005544">
    <property type="term" value="F:calcium-dependent phospholipid binding"/>
    <property type="evidence" value="ECO:0007669"/>
    <property type="project" value="InterPro"/>
</dbReference>